<dbReference type="Proteomes" id="UP000029055">
    <property type="component" value="Unassembled WGS sequence"/>
</dbReference>
<accession>A0A087E7B3</accession>
<name>A0A087E7B3_9BIFI</name>
<dbReference type="STRING" id="77635.BISU_0137"/>
<organism evidence="1 2">
    <name type="scientific">Bifidobacterium subtile</name>
    <dbReference type="NCBI Taxonomy" id="77635"/>
    <lineage>
        <taxon>Bacteria</taxon>
        <taxon>Bacillati</taxon>
        <taxon>Actinomycetota</taxon>
        <taxon>Actinomycetes</taxon>
        <taxon>Bifidobacteriales</taxon>
        <taxon>Bifidobacteriaceae</taxon>
        <taxon>Bifidobacterium</taxon>
    </lineage>
</organism>
<gene>
    <name evidence="1" type="ORF">BISU_0137</name>
</gene>
<proteinExistence type="predicted"/>
<sequence length="49" mass="5674">MHWRIGGIQWQRPHDSESADNFGDISADIIIGHDMIDNDNIACYQHCNY</sequence>
<evidence type="ECO:0000313" key="1">
    <source>
        <dbReference type="EMBL" id="KFJ03664.1"/>
    </source>
</evidence>
<reference evidence="1 2" key="1">
    <citation type="submission" date="2014-03" db="EMBL/GenBank/DDBJ databases">
        <title>Genomics of Bifidobacteria.</title>
        <authorList>
            <person name="Ventura M."/>
            <person name="Milani C."/>
            <person name="Lugli G.A."/>
        </authorList>
    </citation>
    <scope>NUCLEOTIDE SEQUENCE [LARGE SCALE GENOMIC DNA]</scope>
    <source>
        <strain evidence="1 2">LMG 11597</strain>
    </source>
</reference>
<comment type="caution">
    <text evidence="1">The sequence shown here is derived from an EMBL/GenBank/DDBJ whole genome shotgun (WGS) entry which is preliminary data.</text>
</comment>
<keyword evidence="2" id="KW-1185">Reference proteome</keyword>
<protein>
    <submittedName>
        <fullName evidence="1">Uncharacterized protein</fullName>
    </submittedName>
</protein>
<dbReference type="AlphaFoldDB" id="A0A087E7B3"/>
<dbReference type="EMBL" id="JGZR01000006">
    <property type="protein sequence ID" value="KFJ03664.1"/>
    <property type="molecule type" value="Genomic_DNA"/>
</dbReference>
<evidence type="ECO:0000313" key="2">
    <source>
        <dbReference type="Proteomes" id="UP000029055"/>
    </source>
</evidence>